<keyword evidence="1" id="KW-0547">Nucleotide-binding</keyword>
<dbReference type="PANTHER" id="PTHR32071:SF120">
    <property type="entry name" value="TRANSCRIPTIONAL REGULATOR-RELATED"/>
    <property type="match status" value="1"/>
</dbReference>
<dbReference type="PROSITE" id="PS50045">
    <property type="entry name" value="SIGMA54_INTERACT_4"/>
    <property type="match status" value="1"/>
</dbReference>
<organism evidence="7 8">
    <name type="scientific">SAR92 clade bacterium H455</name>
    <dbReference type="NCBI Taxonomy" id="2974818"/>
    <lineage>
        <taxon>Bacteria</taxon>
        <taxon>Pseudomonadati</taxon>
        <taxon>Pseudomonadota</taxon>
        <taxon>Gammaproteobacteria</taxon>
        <taxon>Cellvibrionales</taxon>
        <taxon>Porticoccaceae</taxon>
        <taxon>SAR92 clade</taxon>
    </lineage>
</organism>
<keyword evidence="4" id="KW-0238">DNA-binding</keyword>
<dbReference type="InterPro" id="IPR002197">
    <property type="entry name" value="HTH_Fis"/>
</dbReference>
<dbReference type="Pfam" id="PF00158">
    <property type="entry name" value="Sigma54_activat"/>
    <property type="match status" value="1"/>
</dbReference>
<dbReference type="PRINTS" id="PR01590">
    <property type="entry name" value="HTHFIS"/>
</dbReference>
<feature type="domain" description="Sigma-54 factor interaction" evidence="6">
    <location>
        <begin position="16"/>
        <end position="246"/>
    </location>
</feature>
<keyword evidence="5" id="KW-0804">Transcription</keyword>
<dbReference type="PROSITE" id="PS00676">
    <property type="entry name" value="SIGMA54_INTERACT_2"/>
    <property type="match status" value="1"/>
</dbReference>
<proteinExistence type="predicted"/>
<dbReference type="Pfam" id="PF25601">
    <property type="entry name" value="AAA_lid_14"/>
    <property type="match status" value="1"/>
</dbReference>
<dbReference type="SMART" id="SM00382">
    <property type="entry name" value="AAA"/>
    <property type="match status" value="1"/>
</dbReference>
<evidence type="ECO:0000256" key="5">
    <source>
        <dbReference type="ARBA" id="ARBA00023163"/>
    </source>
</evidence>
<evidence type="ECO:0000313" key="7">
    <source>
        <dbReference type="EMBL" id="UVW34942.1"/>
    </source>
</evidence>
<dbReference type="Pfam" id="PF02954">
    <property type="entry name" value="HTH_8"/>
    <property type="match status" value="1"/>
</dbReference>
<dbReference type="Proteomes" id="UP001059934">
    <property type="component" value="Chromosome"/>
</dbReference>
<dbReference type="PANTHER" id="PTHR32071">
    <property type="entry name" value="TRANSCRIPTIONAL REGULATORY PROTEIN"/>
    <property type="match status" value="1"/>
</dbReference>
<dbReference type="EMBL" id="CP103416">
    <property type="protein sequence ID" value="UVW34942.1"/>
    <property type="molecule type" value="Genomic_DNA"/>
</dbReference>
<accession>A0ABY5TM60</accession>
<dbReference type="InterPro" id="IPR058031">
    <property type="entry name" value="AAA_lid_NorR"/>
</dbReference>
<dbReference type="InterPro" id="IPR025943">
    <property type="entry name" value="Sigma_54_int_dom_ATP-bd_2"/>
</dbReference>
<keyword evidence="2" id="KW-0067">ATP-binding</keyword>
<evidence type="ECO:0000259" key="6">
    <source>
        <dbReference type="PROSITE" id="PS50045"/>
    </source>
</evidence>
<dbReference type="InterPro" id="IPR025944">
    <property type="entry name" value="Sigma_54_int_dom_CS"/>
</dbReference>
<evidence type="ECO:0000256" key="3">
    <source>
        <dbReference type="ARBA" id="ARBA00023015"/>
    </source>
</evidence>
<dbReference type="InterPro" id="IPR002078">
    <property type="entry name" value="Sigma_54_int"/>
</dbReference>
<dbReference type="InterPro" id="IPR009057">
    <property type="entry name" value="Homeodomain-like_sf"/>
</dbReference>
<dbReference type="SUPFAM" id="SSF52540">
    <property type="entry name" value="P-loop containing nucleoside triphosphate hydrolases"/>
    <property type="match status" value="1"/>
</dbReference>
<keyword evidence="3" id="KW-0805">Transcription regulation</keyword>
<reference evidence="7" key="1">
    <citation type="submission" date="2022-08" db="EMBL/GenBank/DDBJ databases">
        <title>Catabolic pathway analysis in culturable SAR92 clade bacteria reveals their overlooked roles in DMSP degradation in coastal seas.</title>
        <authorList>
            <person name="He X."/>
            <person name="Zhang X."/>
            <person name="Zhang Y."/>
        </authorList>
    </citation>
    <scope>NUCLEOTIDE SEQUENCE</scope>
    <source>
        <strain evidence="7">H455</strain>
    </source>
</reference>
<dbReference type="PROSITE" id="PS00688">
    <property type="entry name" value="SIGMA54_INTERACT_3"/>
    <property type="match status" value="1"/>
</dbReference>
<evidence type="ECO:0000313" key="8">
    <source>
        <dbReference type="Proteomes" id="UP001059934"/>
    </source>
</evidence>
<evidence type="ECO:0000256" key="1">
    <source>
        <dbReference type="ARBA" id="ARBA00022741"/>
    </source>
</evidence>
<dbReference type="PROSITE" id="PS00675">
    <property type="entry name" value="SIGMA54_INTERACT_1"/>
    <property type="match status" value="1"/>
</dbReference>
<sequence>MDKNNRSTGQPLQTGIIGESELIKKLLRDIGKIARADAPVLISGDSGTGKELIARAIHQNNPHRAENPFVVVNCGAIATDLIESELFGHLKGAFTGADKSTIGRIASADGGTLFLDEIADLPLSHQVKLLRFLQEGSIDPVGSHRSKQVDVRVVAASHVKLEDAVSSGNFREDLFFRLNVLNLHSPRLAERKGDIGILAYHYLRLFLTSTVSPARDFSCEALVALKCHNWPGNIRELINRIQKALVMCDGNFVEPEDLGLDRPVQRPNADVIDLESVRQAAERKALENALDHAGNNISKAARALSVSRMTLYRLLNKHKLRVQ</sequence>
<dbReference type="SUPFAM" id="SSF46689">
    <property type="entry name" value="Homeodomain-like"/>
    <property type="match status" value="1"/>
</dbReference>
<evidence type="ECO:0000256" key="2">
    <source>
        <dbReference type="ARBA" id="ARBA00022840"/>
    </source>
</evidence>
<name>A0ABY5TM60_9GAMM</name>
<keyword evidence="8" id="KW-1185">Reference proteome</keyword>
<dbReference type="CDD" id="cd00009">
    <property type="entry name" value="AAA"/>
    <property type="match status" value="1"/>
</dbReference>
<gene>
    <name evidence="7" type="ORF">NYF23_13135</name>
</gene>
<evidence type="ECO:0000256" key="4">
    <source>
        <dbReference type="ARBA" id="ARBA00023125"/>
    </source>
</evidence>
<dbReference type="InterPro" id="IPR025662">
    <property type="entry name" value="Sigma_54_int_dom_ATP-bd_1"/>
</dbReference>
<dbReference type="Gene3D" id="1.10.8.60">
    <property type="match status" value="1"/>
</dbReference>
<dbReference type="InterPro" id="IPR027417">
    <property type="entry name" value="P-loop_NTPase"/>
</dbReference>
<protein>
    <submittedName>
        <fullName evidence="7">Sigma-54 dependent transcriptional regulator</fullName>
    </submittedName>
</protein>
<dbReference type="Gene3D" id="1.10.10.60">
    <property type="entry name" value="Homeodomain-like"/>
    <property type="match status" value="1"/>
</dbReference>
<dbReference type="InterPro" id="IPR003593">
    <property type="entry name" value="AAA+_ATPase"/>
</dbReference>
<dbReference type="Gene3D" id="3.40.50.300">
    <property type="entry name" value="P-loop containing nucleotide triphosphate hydrolases"/>
    <property type="match status" value="1"/>
</dbReference>